<dbReference type="EMBL" id="CP035282">
    <property type="protein sequence ID" value="QAT60737.1"/>
    <property type="molecule type" value="Genomic_DNA"/>
</dbReference>
<keyword evidence="3" id="KW-0808">Transferase</keyword>
<gene>
    <name evidence="6" type="ORF">EQM13_03655</name>
</gene>
<dbReference type="PROSITE" id="PS51095">
    <property type="entry name" value="PTS_EIIA_TYPE_3"/>
    <property type="match status" value="1"/>
</dbReference>
<dbReference type="GO" id="GO:0009401">
    <property type="term" value="P:phosphoenolpyruvate-dependent sugar phosphotransferase system"/>
    <property type="evidence" value="ECO:0007669"/>
    <property type="project" value="UniProtKB-KW"/>
</dbReference>
<dbReference type="GO" id="GO:0016740">
    <property type="term" value="F:transferase activity"/>
    <property type="evidence" value="ECO:0007669"/>
    <property type="project" value="UniProtKB-KW"/>
</dbReference>
<sequence length="130" mass="15291">MEELFMEENANTVETGFNEQYIFKLISLSGDARSDIYKAFELVRNKEYEEAEKYLKKADEYIIKAHNLQTNFIQKEAQGIHMEINLLTIHAQDHLMTTLLSKDMIKYMIDMQKEINELKDKSNNCKGAEF</sequence>
<accession>A0A410Q9T6</accession>
<dbReference type="AlphaFoldDB" id="A0A410Q9T6"/>
<dbReference type="CDD" id="cd00215">
    <property type="entry name" value="PTS_IIA_lac"/>
    <property type="match status" value="1"/>
</dbReference>
<evidence type="ECO:0000256" key="3">
    <source>
        <dbReference type="ARBA" id="ARBA00022679"/>
    </source>
</evidence>
<evidence type="ECO:0000313" key="6">
    <source>
        <dbReference type="EMBL" id="QAT60737.1"/>
    </source>
</evidence>
<dbReference type="SUPFAM" id="SSF46973">
    <property type="entry name" value="Enzyme IIa from lactose specific PTS, IIa-lac"/>
    <property type="match status" value="1"/>
</dbReference>
<dbReference type="OrthoDB" id="389577at2"/>
<evidence type="ECO:0000313" key="7">
    <source>
        <dbReference type="Proteomes" id="UP000287969"/>
    </source>
</evidence>
<dbReference type="PANTHER" id="PTHR34382">
    <property type="entry name" value="PTS SYSTEM N,N'-DIACETYLCHITOBIOSE-SPECIFIC EIIA COMPONENT"/>
    <property type="match status" value="1"/>
</dbReference>
<dbReference type="Pfam" id="PF02255">
    <property type="entry name" value="PTS_IIA"/>
    <property type="match status" value="1"/>
</dbReference>
<dbReference type="PANTHER" id="PTHR34382:SF7">
    <property type="entry name" value="PTS SYSTEM N,N'-DIACETYLCHITOBIOSE-SPECIFIC EIIA COMPONENT"/>
    <property type="match status" value="1"/>
</dbReference>
<evidence type="ECO:0000256" key="2">
    <source>
        <dbReference type="ARBA" id="ARBA00022597"/>
    </source>
</evidence>
<dbReference type="InterPro" id="IPR003188">
    <property type="entry name" value="PTS_IIA_lac/cel"/>
</dbReference>
<dbReference type="Gene3D" id="1.20.58.80">
    <property type="entry name" value="Phosphotransferase system, lactose/cellobiose-type IIA subunit"/>
    <property type="match status" value="1"/>
</dbReference>
<organism evidence="6 7">
    <name type="scientific">Acidilutibacter cellobiosedens</name>
    <dbReference type="NCBI Taxonomy" id="2507161"/>
    <lineage>
        <taxon>Bacteria</taxon>
        <taxon>Bacillati</taxon>
        <taxon>Bacillota</taxon>
        <taxon>Tissierellia</taxon>
        <taxon>Tissierellales</taxon>
        <taxon>Acidilutibacteraceae</taxon>
        <taxon>Acidilutibacter</taxon>
    </lineage>
</organism>
<name>A0A410Q9T6_9FIRM</name>
<dbReference type="InterPro" id="IPR036542">
    <property type="entry name" value="PTS_IIA_lac/cel_sf"/>
</dbReference>
<keyword evidence="1" id="KW-0813">Transport</keyword>
<protein>
    <submittedName>
        <fullName evidence="6">PTS lactose/cellobiose transporter subunit IIA</fullName>
    </submittedName>
</protein>
<reference evidence="7" key="1">
    <citation type="submission" date="2019-01" db="EMBL/GenBank/DDBJ databases">
        <title>Draft genomes of a novel of Sporanaerobacter strains.</title>
        <authorList>
            <person name="Ma S."/>
        </authorList>
    </citation>
    <scope>NUCLEOTIDE SEQUENCE [LARGE SCALE GENOMIC DNA]</scope>
    <source>
        <strain evidence="7">NJN-17</strain>
    </source>
</reference>
<keyword evidence="7" id="KW-1185">Reference proteome</keyword>
<evidence type="ECO:0000256" key="1">
    <source>
        <dbReference type="ARBA" id="ARBA00022448"/>
    </source>
</evidence>
<evidence type="ECO:0000256" key="5">
    <source>
        <dbReference type="PROSITE-ProRule" id="PRU00418"/>
    </source>
</evidence>
<dbReference type="Proteomes" id="UP000287969">
    <property type="component" value="Chromosome"/>
</dbReference>
<proteinExistence type="predicted"/>
<evidence type="ECO:0000256" key="4">
    <source>
        <dbReference type="ARBA" id="ARBA00022683"/>
    </source>
</evidence>
<dbReference type="KEGG" id="spoa:EQM13_03655"/>
<keyword evidence="4" id="KW-0598">Phosphotransferase system</keyword>
<keyword evidence="2" id="KW-0762">Sugar transport</keyword>
<feature type="modified residue" description="Phosphohistidine; by HPr" evidence="5">
    <location>
        <position position="90"/>
    </location>
</feature>